<dbReference type="EMBL" id="CP010951">
    <property type="protein sequence ID" value="AMO24545.1"/>
    <property type="molecule type" value="Genomic_DNA"/>
</dbReference>
<sequence>MNRLIATFLLALGLAASPAFAQSDFQRHALTVDMLQKYKAASLDLKKSIKKKDDGGDKDGMTTDELVKELDATPGVKPILAKHGMTSRSYALTTLALFQAGFYLMMESSMDKKKGAELLASYPAETRGNIALLRKNPQLLKGMED</sequence>
<evidence type="ECO:0000313" key="2">
    <source>
        <dbReference type="EMBL" id="AMO24545.1"/>
    </source>
</evidence>
<feature type="signal peptide" evidence="1">
    <location>
        <begin position="1"/>
        <end position="21"/>
    </location>
</feature>
<evidence type="ECO:0000313" key="3">
    <source>
        <dbReference type="Proteomes" id="UP000070433"/>
    </source>
</evidence>
<reference evidence="2 3" key="1">
    <citation type="journal article" date="2014" name="Int. J. Syst. Evol. Microbiol.">
        <title>Ramlibacter solisilvae sp. nov., isolated from forest soil, and emended description of the genus Ramlibacter.</title>
        <authorList>
            <person name="Lee H.J."/>
            <person name="Lee S.H."/>
            <person name="Lee S.S."/>
            <person name="Lee J.S."/>
            <person name="Kim Y."/>
            <person name="Kim S.C."/>
            <person name="Jeon C.O."/>
        </authorList>
    </citation>
    <scope>NUCLEOTIDE SEQUENCE [LARGE SCALE GENOMIC DNA]</scope>
    <source>
        <strain evidence="2 3">5-10</strain>
    </source>
</reference>
<protein>
    <recommendedName>
        <fullName evidence="4">DUF4142 domain-containing protein</fullName>
    </recommendedName>
</protein>
<dbReference type="Proteomes" id="UP000070433">
    <property type="component" value="Chromosome"/>
</dbReference>
<dbReference type="AlphaFoldDB" id="A0A127JXB2"/>
<dbReference type="RefSeq" id="WP_061502470.1">
    <property type="nucleotide sequence ID" value="NZ_CP010951.1"/>
</dbReference>
<proteinExistence type="predicted"/>
<keyword evidence="3" id="KW-1185">Reference proteome</keyword>
<accession>A0A127JXB2</accession>
<evidence type="ECO:0000256" key="1">
    <source>
        <dbReference type="SAM" id="SignalP"/>
    </source>
</evidence>
<organism evidence="2 3">
    <name type="scientific">Ramlibacter tataouinensis</name>
    <dbReference type="NCBI Taxonomy" id="94132"/>
    <lineage>
        <taxon>Bacteria</taxon>
        <taxon>Pseudomonadati</taxon>
        <taxon>Pseudomonadota</taxon>
        <taxon>Betaproteobacteria</taxon>
        <taxon>Burkholderiales</taxon>
        <taxon>Comamonadaceae</taxon>
        <taxon>Ramlibacter</taxon>
    </lineage>
</organism>
<dbReference type="OrthoDB" id="8823678at2"/>
<name>A0A127JXB2_9BURK</name>
<gene>
    <name evidence="2" type="ORF">UC35_18985</name>
</gene>
<evidence type="ECO:0008006" key="4">
    <source>
        <dbReference type="Google" id="ProtNLM"/>
    </source>
</evidence>
<feature type="chain" id="PRO_5007449874" description="DUF4142 domain-containing protein" evidence="1">
    <location>
        <begin position="22"/>
        <end position="145"/>
    </location>
</feature>
<keyword evidence="1" id="KW-0732">Signal</keyword>